<accession>E8K0Z2</accession>
<protein>
    <submittedName>
        <fullName evidence="4">Transcriptional regulator, TetR family</fullName>
    </submittedName>
</protein>
<dbReference type="eggNOG" id="COG1309">
    <property type="taxonomic scope" value="Bacteria"/>
</dbReference>
<proteinExistence type="predicted"/>
<feature type="DNA-binding region" description="H-T-H motif" evidence="2">
    <location>
        <begin position="32"/>
        <end position="51"/>
    </location>
</feature>
<dbReference type="Proteomes" id="UP000002815">
    <property type="component" value="Unassembled WGS sequence"/>
</dbReference>
<dbReference type="InterPro" id="IPR001647">
    <property type="entry name" value="HTH_TetR"/>
</dbReference>
<gene>
    <name evidence="4" type="ORF">HMPREF9423_1357</name>
</gene>
<dbReference type="PROSITE" id="PS50977">
    <property type="entry name" value="HTH_TETR_2"/>
    <property type="match status" value="1"/>
</dbReference>
<sequence length="183" mass="21994">MTSQDRRITKTRKAIYTAFLQLLNQKSFETITVQEIIDLADVGRSTFYSHYESKEILLDELCRYLFHHLFEREKNISTEAYLSHIFSHFKKNQDHVTSLLFSKNDYFLRQLQKELEHHVYPMVAEDLQVAYPNIPASYLKHFVVTNFIETLTWWLKKGKSYKEDQVVRFYLDVIEMKSEKKIL</sequence>
<dbReference type="Gene3D" id="1.10.357.10">
    <property type="entry name" value="Tetracycline Repressor, domain 2"/>
    <property type="match status" value="1"/>
</dbReference>
<dbReference type="GO" id="GO:0003677">
    <property type="term" value="F:DNA binding"/>
    <property type="evidence" value="ECO:0007669"/>
    <property type="project" value="UniProtKB-UniRule"/>
</dbReference>
<dbReference type="RefSeq" id="WP_006148989.1">
    <property type="nucleotide sequence ID" value="NZ_AJTA01000001.1"/>
</dbReference>
<name>E8K0Z2_9STRE</name>
<keyword evidence="1 2" id="KW-0238">DNA-binding</keyword>
<feature type="domain" description="HTH tetR-type" evidence="3">
    <location>
        <begin position="9"/>
        <end position="69"/>
    </location>
</feature>
<dbReference type="HOGENOM" id="CLU_087539_3_1_9"/>
<keyword evidence="5" id="KW-1185">Reference proteome</keyword>
<organism evidence="4 5">
    <name type="scientific">Streptococcus infantis ATCC 700779</name>
    <dbReference type="NCBI Taxonomy" id="889204"/>
    <lineage>
        <taxon>Bacteria</taxon>
        <taxon>Bacillati</taxon>
        <taxon>Bacillota</taxon>
        <taxon>Bacilli</taxon>
        <taxon>Lactobacillales</taxon>
        <taxon>Streptococcaceae</taxon>
        <taxon>Streptococcus</taxon>
    </lineage>
</organism>
<evidence type="ECO:0000256" key="2">
    <source>
        <dbReference type="PROSITE-ProRule" id="PRU00335"/>
    </source>
</evidence>
<dbReference type="Pfam" id="PF00440">
    <property type="entry name" value="TetR_N"/>
    <property type="match status" value="1"/>
</dbReference>
<comment type="caution">
    <text evidence="4">The sequence shown here is derived from an EMBL/GenBank/DDBJ whole genome shotgun (WGS) entry which is preliminary data.</text>
</comment>
<evidence type="ECO:0000313" key="5">
    <source>
        <dbReference type="Proteomes" id="UP000002815"/>
    </source>
</evidence>
<dbReference type="InterPro" id="IPR009057">
    <property type="entry name" value="Homeodomain-like_sf"/>
</dbReference>
<dbReference type="PATRIC" id="fig|889204.5.peg.61"/>
<dbReference type="Pfam" id="PF14278">
    <property type="entry name" value="TetR_C_8"/>
    <property type="match status" value="1"/>
</dbReference>
<dbReference type="SUPFAM" id="SSF46689">
    <property type="entry name" value="Homeodomain-like"/>
    <property type="match status" value="1"/>
</dbReference>
<dbReference type="GeneID" id="29746498"/>
<dbReference type="EMBL" id="AEVD01000010">
    <property type="protein sequence ID" value="EFX36528.1"/>
    <property type="molecule type" value="Genomic_DNA"/>
</dbReference>
<reference evidence="4 5" key="1">
    <citation type="submission" date="2010-12" db="EMBL/GenBank/DDBJ databases">
        <authorList>
            <person name="Muzny D."/>
            <person name="Qin X."/>
            <person name="Deng J."/>
            <person name="Jiang H."/>
            <person name="Liu Y."/>
            <person name="Qu J."/>
            <person name="Song X.-Z."/>
            <person name="Zhang L."/>
            <person name="Thornton R."/>
            <person name="Coyle M."/>
            <person name="Francisco L."/>
            <person name="Jackson L."/>
            <person name="Javaid M."/>
            <person name="Korchina V."/>
            <person name="Kovar C."/>
            <person name="Mata R."/>
            <person name="Mathew T."/>
            <person name="Ngo R."/>
            <person name="Nguyen L."/>
            <person name="Nguyen N."/>
            <person name="Okwuonu G."/>
            <person name="Ongeri F."/>
            <person name="Pham C."/>
            <person name="Simmons D."/>
            <person name="Wilczek-Boney K."/>
            <person name="Hale W."/>
            <person name="Jakkamsetti A."/>
            <person name="Pham P."/>
            <person name="Ruth R."/>
            <person name="San Lucas F."/>
            <person name="Warren J."/>
            <person name="Zhang J."/>
            <person name="Zhao Z."/>
            <person name="Zhou C."/>
            <person name="Zhu D."/>
            <person name="Lee S."/>
            <person name="Bess C."/>
            <person name="Blankenburg K."/>
            <person name="Forbes L."/>
            <person name="Fu Q."/>
            <person name="Gubbala S."/>
            <person name="Hirani K."/>
            <person name="Jayaseelan J.C."/>
            <person name="Lara F."/>
            <person name="Munidasa M."/>
            <person name="Palculict T."/>
            <person name="Patil S."/>
            <person name="Pu L.-L."/>
            <person name="Saada N."/>
            <person name="Tang L."/>
            <person name="Weissenberger G."/>
            <person name="Zhu Y."/>
            <person name="Hemphill L."/>
            <person name="Shang Y."/>
            <person name="Youmans B."/>
            <person name="Ayvaz T."/>
            <person name="Ross M."/>
            <person name="Santibanez J."/>
            <person name="Aqrawi P."/>
            <person name="Gross S."/>
            <person name="Joshi V."/>
            <person name="Fowler G."/>
            <person name="Nazareth L."/>
            <person name="Reid J."/>
            <person name="Worley K."/>
            <person name="Petrosino J."/>
            <person name="Highlander S."/>
            <person name="Gibbs R."/>
        </authorList>
    </citation>
    <scope>NUCLEOTIDE SEQUENCE [LARGE SCALE GENOMIC DNA]</scope>
    <source>
        <strain evidence="4 5">ATCC 700779</strain>
    </source>
</reference>
<dbReference type="AlphaFoldDB" id="E8K0Z2"/>
<evidence type="ECO:0000256" key="1">
    <source>
        <dbReference type="ARBA" id="ARBA00023125"/>
    </source>
</evidence>
<dbReference type="PANTHER" id="PTHR43479">
    <property type="entry name" value="ACREF/ENVCD OPERON REPRESSOR-RELATED"/>
    <property type="match status" value="1"/>
</dbReference>
<evidence type="ECO:0000259" key="3">
    <source>
        <dbReference type="PROSITE" id="PS50977"/>
    </source>
</evidence>
<evidence type="ECO:0000313" key="4">
    <source>
        <dbReference type="EMBL" id="EFX36528.1"/>
    </source>
</evidence>
<dbReference type="InterPro" id="IPR039532">
    <property type="entry name" value="TetR_C_Firmicutes"/>
</dbReference>
<dbReference type="PANTHER" id="PTHR43479:SF23">
    <property type="entry name" value="HTH TETR-TYPE DOMAIN-CONTAINING PROTEIN"/>
    <property type="match status" value="1"/>
</dbReference>
<dbReference type="InterPro" id="IPR050624">
    <property type="entry name" value="HTH-type_Tx_Regulator"/>
</dbReference>